<dbReference type="RefSeq" id="WP_347369701.1">
    <property type="nucleotide sequence ID" value="NZ_JBDOJC010000001.1"/>
</dbReference>
<keyword evidence="2" id="KW-1185">Reference proteome</keyword>
<dbReference type="EMBL" id="JBDOJC010000001">
    <property type="protein sequence ID" value="MEO2216052.1"/>
    <property type="molecule type" value="Genomic_DNA"/>
</dbReference>
<dbReference type="InterPro" id="IPR050708">
    <property type="entry name" value="T6SS_VgrG/RHS"/>
</dbReference>
<dbReference type="PANTHER" id="PTHR32305:SF15">
    <property type="entry name" value="PROTEIN RHSA-RELATED"/>
    <property type="match status" value="1"/>
</dbReference>
<gene>
    <name evidence="1" type="ORF">ABGV49_03095</name>
</gene>
<dbReference type="InterPro" id="IPR022385">
    <property type="entry name" value="Rhs_assc_core"/>
</dbReference>
<protein>
    <submittedName>
        <fullName evidence="1">RHS repeat-associated core domain-containing protein</fullName>
    </submittedName>
</protein>
<dbReference type="Gene3D" id="2.180.10.10">
    <property type="entry name" value="RHS repeat-associated core"/>
    <property type="match status" value="1"/>
</dbReference>
<evidence type="ECO:0000313" key="1">
    <source>
        <dbReference type="EMBL" id="MEO2216052.1"/>
    </source>
</evidence>
<dbReference type="Proteomes" id="UP001455709">
    <property type="component" value="Unassembled WGS sequence"/>
</dbReference>
<dbReference type="PANTHER" id="PTHR32305">
    <property type="match status" value="1"/>
</dbReference>
<comment type="caution">
    <text evidence="1">The sequence shown here is derived from an EMBL/GenBank/DDBJ whole genome shotgun (WGS) entry which is preliminary data.</text>
</comment>
<name>A0ABV0FBS2_9NEIS</name>
<evidence type="ECO:0000313" key="2">
    <source>
        <dbReference type="Proteomes" id="UP001455709"/>
    </source>
</evidence>
<sequence>MDYQAWGQAREVIADAASKAGIRNPFRFQGQYHDDESGLHYNRYRYYDPEIGRFISRDPIGLTGGLNTHVYAPNPIEWVDALGLTNKKAICYEKLAKIEVKNKLYEHELVKYDPIEDSKGGHTHAHGITKPGGHYKEIRDIQRGLKNSLKDFSDNGCTCECLKIRAKPILDKAERYSNADIPVPLGQKFIPLESNRK</sequence>
<accession>A0ABV0FBS2</accession>
<organism evidence="1 2">
    <name type="scientific">Chromobacterium vaccinii</name>
    <dbReference type="NCBI Taxonomy" id="1108595"/>
    <lineage>
        <taxon>Bacteria</taxon>
        <taxon>Pseudomonadati</taxon>
        <taxon>Pseudomonadota</taxon>
        <taxon>Betaproteobacteria</taxon>
        <taxon>Neisseriales</taxon>
        <taxon>Chromobacteriaceae</taxon>
        <taxon>Chromobacterium</taxon>
    </lineage>
</organism>
<dbReference type="NCBIfam" id="TIGR03696">
    <property type="entry name" value="Rhs_assc_core"/>
    <property type="match status" value="1"/>
</dbReference>
<reference evidence="1 2" key="1">
    <citation type="submission" date="2024-05" db="EMBL/GenBank/DDBJ databases">
        <authorList>
            <person name="De Oliveira J.P."/>
            <person name="Noriler S.A."/>
            <person name="De Oliveira A.G."/>
            <person name="Sipoli D.S."/>
        </authorList>
    </citation>
    <scope>NUCLEOTIDE SEQUENCE [LARGE SCALE GENOMIC DNA]</scope>
    <source>
        <strain evidence="1 2">LABIM189</strain>
    </source>
</reference>
<proteinExistence type="predicted"/>